<keyword evidence="3" id="KW-0233">DNA recombination</keyword>
<keyword evidence="8" id="KW-1185">Reference proteome</keyword>
<dbReference type="EMBL" id="FOEF01000002">
    <property type="protein sequence ID" value="SEO83171.1"/>
    <property type="molecule type" value="Genomic_DNA"/>
</dbReference>
<evidence type="ECO:0000256" key="1">
    <source>
        <dbReference type="ARBA" id="ARBA00022908"/>
    </source>
</evidence>
<dbReference type="PANTHER" id="PTHR30349">
    <property type="entry name" value="PHAGE INTEGRASE-RELATED"/>
    <property type="match status" value="1"/>
</dbReference>
<dbReference type="PANTHER" id="PTHR30349:SF81">
    <property type="entry name" value="TYROSINE RECOMBINASE XERC"/>
    <property type="match status" value="1"/>
</dbReference>
<dbReference type="Proteomes" id="UP000198582">
    <property type="component" value="Unassembled WGS sequence"/>
</dbReference>
<protein>
    <submittedName>
        <fullName evidence="7">Phage integrase, N-terminal SAM-like domain</fullName>
    </submittedName>
</protein>
<dbReference type="GO" id="GO:0006310">
    <property type="term" value="P:DNA recombination"/>
    <property type="evidence" value="ECO:0007669"/>
    <property type="project" value="UniProtKB-KW"/>
</dbReference>
<evidence type="ECO:0000313" key="8">
    <source>
        <dbReference type="Proteomes" id="UP000198582"/>
    </source>
</evidence>
<dbReference type="STRING" id="394193.SAMN04489732_102321"/>
<evidence type="ECO:0000313" key="7">
    <source>
        <dbReference type="EMBL" id="SEO83171.1"/>
    </source>
</evidence>
<proteinExistence type="predicted"/>
<dbReference type="PROSITE" id="PS51900">
    <property type="entry name" value="CB"/>
    <property type="match status" value="1"/>
</dbReference>
<dbReference type="InterPro" id="IPR044068">
    <property type="entry name" value="CB"/>
</dbReference>
<dbReference type="PROSITE" id="PS51898">
    <property type="entry name" value="TYR_RECOMBINASE"/>
    <property type="match status" value="1"/>
</dbReference>
<feature type="domain" description="Tyr recombinase" evidence="5">
    <location>
        <begin position="196"/>
        <end position="425"/>
    </location>
</feature>
<evidence type="ECO:0000259" key="5">
    <source>
        <dbReference type="PROSITE" id="PS51898"/>
    </source>
</evidence>
<dbReference type="Pfam" id="PF02899">
    <property type="entry name" value="Phage_int_SAM_1"/>
    <property type="match status" value="1"/>
</dbReference>
<evidence type="ECO:0000256" key="3">
    <source>
        <dbReference type="ARBA" id="ARBA00023172"/>
    </source>
</evidence>
<name>A0A1H8SWW9_9PSEU</name>
<evidence type="ECO:0000256" key="2">
    <source>
        <dbReference type="ARBA" id="ARBA00023125"/>
    </source>
</evidence>
<accession>A0A1H8SWW9</accession>
<gene>
    <name evidence="7" type="ORF">SAMN04489732_102321</name>
</gene>
<dbReference type="InterPro" id="IPR013762">
    <property type="entry name" value="Integrase-like_cat_sf"/>
</dbReference>
<dbReference type="Gene3D" id="1.10.443.10">
    <property type="entry name" value="Intergrase catalytic core"/>
    <property type="match status" value="1"/>
</dbReference>
<dbReference type="SUPFAM" id="SSF56349">
    <property type="entry name" value="DNA breaking-rejoining enzymes"/>
    <property type="match status" value="1"/>
</dbReference>
<dbReference type="Gene3D" id="1.10.150.130">
    <property type="match status" value="1"/>
</dbReference>
<keyword evidence="1" id="KW-0229">DNA integration</keyword>
<sequence>MDKEDYSYELSGAVAVSRRGLPRALCQTAVDQGNHGGTGEIGVTMTVALAPGTDGAKSGPERFAEFLRIYASVNTRIAYATDLGIPLEWVPGYVAPDPGRRRGRRRREQASGLEWLVWCVRNGIDSFAEVRVDHVERWLDDLARAGYSAATRGRMLSAVSAFYRKYLLREGLAAHNPVALVDRRAQQVNRAAGTPSATKRWSFEACRALLLAAYLLAEHRRDGRRDRAMVEILIGTGVRAEELVGVNLLDYRRAAQRDIGVLRVHGKGGKDREVALAVPVADAVDAYLAQRRPAAVPALRGDVGPRPAEPLFVTSTGRRVHVSHVDAVLRRLCATFAPEPGTAPPRARWLADLLATAQAAFIATHLGPLRDAIHPHSARHSYATHAKERGVGLRQVQQDLGHTSLSTTEIYLHDEDSIRDSAAHELSPALHRGWLATGPLTTIRETVRPQEE</sequence>
<dbReference type="GO" id="GO:0003677">
    <property type="term" value="F:DNA binding"/>
    <property type="evidence" value="ECO:0007669"/>
    <property type="project" value="UniProtKB-UniRule"/>
</dbReference>
<dbReference type="InterPro" id="IPR002104">
    <property type="entry name" value="Integrase_catalytic"/>
</dbReference>
<dbReference type="InterPro" id="IPR010998">
    <property type="entry name" value="Integrase_recombinase_N"/>
</dbReference>
<dbReference type="InterPro" id="IPR011010">
    <property type="entry name" value="DNA_brk_join_enz"/>
</dbReference>
<dbReference type="InterPro" id="IPR050090">
    <property type="entry name" value="Tyrosine_recombinase_XerCD"/>
</dbReference>
<reference evidence="7 8" key="1">
    <citation type="submission" date="2016-10" db="EMBL/GenBank/DDBJ databases">
        <authorList>
            <person name="de Groot N.N."/>
        </authorList>
    </citation>
    <scope>NUCLEOTIDE SEQUENCE [LARGE SCALE GENOMIC DNA]</scope>
    <source>
        <strain evidence="7 8">DSM 44993</strain>
    </source>
</reference>
<dbReference type="AlphaFoldDB" id="A0A1H8SWW9"/>
<feature type="domain" description="Core-binding (CB)" evidence="6">
    <location>
        <begin position="57"/>
        <end position="167"/>
    </location>
</feature>
<evidence type="ECO:0000256" key="4">
    <source>
        <dbReference type="PROSITE-ProRule" id="PRU01248"/>
    </source>
</evidence>
<dbReference type="InterPro" id="IPR004107">
    <property type="entry name" value="Integrase_SAM-like_N"/>
</dbReference>
<organism evidence="7 8">
    <name type="scientific">Amycolatopsis saalfeldensis</name>
    <dbReference type="NCBI Taxonomy" id="394193"/>
    <lineage>
        <taxon>Bacteria</taxon>
        <taxon>Bacillati</taxon>
        <taxon>Actinomycetota</taxon>
        <taxon>Actinomycetes</taxon>
        <taxon>Pseudonocardiales</taxon>
        <taxon>Pseudonocardiaceae</taxon>
        <taxon>Amycolatopsis</taxon>
    </lineage>
</organism>
<keyword evidence="2 4" id="KW-0238">DNA-binding</keyword>
<dbReference type="GO" id="GO:0015074">
    <property type="term" value="P:DNA integration"/>
    <property type="evidence" value="ECO:0007669"/>
    <property type="project" value="UniProtKB-KW"/>
</dbReference>
<evidence type="ECO:0000259" key="6">
    <source>
        <dbReference type="PROSITE" id="PS51900"/>
    </source>
</evidence>
<dbReference type="Pfam" id="PF00589">
    <property type="entry name" value="Phage_integrase"/>
    <property type="match status" value="1"/>
</dbReference>